<dbReference type="Pfam" id="PF00583">
    <property type="entry name" value="Acetyltransf_1"/>
    <property type="match status" value="1"/>
</dbReference>
<dbReference type="InterPro" id="IPR000182">
    <property type="entry name" value="GNAT_dom"/>
</dbReference>
<feature type="region of interest" description="Disordered" evidence="1">
    <location>
        <begin position="109"/>
        <end position="139"/>
    </location>
</feature>
<dbReference type="PANTHER" id="PTHR43305:SF1">
    <property type="entry name" value="FAMILY N-ACETYLTRANSFERASE, PUTATIVE (AFU_ORTHOLOGUE AFUA_2G01380)-RELATED"/>
    <property type="match status" value="1"/>
</dbReference>
<dbReference type="PANTHER" id="PTHR43305">
    <property type="entry name" value="FAMILY N-ACETYLTRANSFERASE, PUTATIVE (AFU_ORTHOLOGUE AFUA_2G01380)-RELATED"/>
    <property type="match status" value="1"/>
</dbReference>
<keyword evidence="4" id="KW-1185">Reference proteome</keyword>
<reference evidence="3 4" key="1">
    <citation type="submission" date="2017-05" db="EMBL/GenBank/DDBJ databases">
        <title>Draft genome sequence of Elsinoe australis.</title>
        <authorList>
            <person name="Cheng Q."/>
        </authorList>
    </citation>
    <scope>NUCLEOTIDE SEQUENCE [LARGE SCALE GENOMIC DNA]</scope>
    <source>
        <strain evidence="3 4">NL1</strain>
    </source>
</reference>
<evidence type="ECO:0000256" key="1">
    <source>
        <dbReference type="SAM" id="MobiDB-lite"/>
    </source>
</evidence>
<feature type="compositionally biased region" description="Low complexity" evidence="1">
    <location>
        <begin position="109"/>
        <end position="126"/>
    </location>
</feature>
<dbReference type="Proteomes" id="UP000243723">
    <property type="component" value="Unassembled WGS sequence"/>
</dbReference>
<dbReference type="InterPro" id="IPR052777">
    <property type="entry name" value="Acetyltransferase_Enz"/>
</dbReference>
<dbReference type="STRING" id="40998.A0A2P7Z1W9"/>
<dbReference type="AlphaFoldDB" id="A0A2P7Z1W9"/>
<dbReference type="GO" id="GO:0016747">
    <property type="term" value="F:acyltransferase activity, transferring groups other than amino-acyl groups"/>
    <property type="evidence" value="ECO:0007669"/>
    <property type="project" value="InterPro"/>
</dbReference>
<dbReference type="SUPFAM" id="SSF55729">
    <property type="entry name" value="Acyl-CoA N-acyltransferases (Nat)"/>
    <property type="match status" value="1"/>
</dbReference>
<dbReference type="InterPro" id="IPR016181">
    <property type="entry name" value="Acyl_CoA_acyltransferase"/>
</dbReference>
<dbReference type="OrthoDB" id="41532at2759"/>
<organism evidence="3 4">
    <name type="scientific">Elsinoe australis</name>
    <dbReference type="NCBI Taxonomy" id="40998"/>
    <lineage>
        <taxon>Eukaryota</taxon>
        <taxon>Fungi</taxon>
        <taxon>Dikarya</taxon>
        <taxon>Ascomycota</taxon>
        <taxon>Pezizomycotina</taxon>
        <taxon>Dothideomycetes</taxon>
        <taxon>Dothideomycetidae</taxon>
        <taxon>Myriangiales</taxon>
        <taxon>Elsinoaceae</taxon>
        <taxon>Elsinoe</taxon>
    </lineage>
</organism>
<dbReference type="PROSITE" id="PS51186">
    <property type="entry name" value="GNAT"/>
    <property type="match status" value="1"/>
</dbReference>
<evidence type="ECO:0000313" key="4">
    <source>
        <dbReference type="Proteomes" id="UP000243723"/>
    </source>
</evidence>
<feature type="domain" description="N-acetyltransferase" evidence="2">
    <location>
        <begin position="34"/>
        <end position="220"/>
    </location>
</feature>
<accession>A0A2P7Z1W9</accession>
<proteinExistence type="predicted"/>
<comment type="caution">
    <text evidence="3">The sequence shown here is derived from an EMBL/GenBank/DDBJ whole genome shotgun (WGS) entry which is preliminary data.</text>
</comment>
<evidence type="ECO:0000259" key="2">
    <source>
        <dbReference type="PROSITE" id="PS51186"/>
    </source>
</evidence>
<gene>
    <name evidence="3" type="ORF">B9Z65_4112</name>
</gene>
<dbReference type="Gene3D" id="3.40.630.30">
    <property type="match status" value="1"/>
</dbReference>
<protein>
    <recommendedName>
        <fullName evidence="2">N-acetyltransferase domain-containing protein</fullName>
    </recommendedName>
</protein>
<sequence>MDIAELHFKAPQTTAYHRPTPSPSKPLTMIPAPFTIYPATTPHHLSQIHTLFTAYATSLGHDLSFQSFATELSTLPGAYSPPDGRLFLALSPDSTALGCVGLRPLPTSASAPFSSSSANEPTNSSAGESSDRSAGSPVGKTAEMKRLYVVPSARGTGLGKALALAAIRAARDEGYSAVKLDTLREMKAARSMYEGLGFRECGQYYETPLEGTVFMELDLRDWGEGEGGEEEV</sequence>
<name>A0A2P7Z1W9_9PEZI</name>
<dbReference type="EMBL" id="NHZQ01000335">
    <property type="protein sequence ID" value="PSK42198.1"/>
    <property type="molecule type" value="Genomic_DNA"/>
</dbReference>
<evidence type="ECO:0000313" key="3">
    <source>
        <dbReference type="EMBL" id="PSK42198.1"/>
    </source>
</evidence>